<accession>A0A6L5X1T6</accession>
<sequence length="226" mass="26330">MDPDAVLMLREGGAMIRNIVYDVGYVLVSYTWREDFKRFGYDEAGVRRLSEQLFGSKDPKSIRTYWEKYDLHEISDEEIEEYCYSHFPQDTRALKWFFRDPSVWSVCLSDLADTIPVMKKKGYGVYLLSNYPERLWKCQVESAPFMTDVDGVVVSWEEGCGKPSERFYRTLFERYGLKPEECLFLDDRKDNTDAAGKLGMNAITLSSPEMRRTAIAELEQLPDLAR</sequence>
<dbReference type="PRINTS" id="PR00413">
    <property type="entry name" value="HADHALOGNASE"/>
</dbReference>
<evidence type="ECO:0000313" key="1">
    <source>
        <dbReference type="EMBL" id="MSS14301.1"/>
    </source>
</evidence>
<dbReference type="Gene3D" id="1.10.150.240">
    <property type="entry name" value="Putative phosphatase, domain 2"/>
    <property type="match status" value="1"/>
</dbReference>
<name>A0A6L5X1T6_9FIRM</name>
<dbReference type="InterPro" id="IPR023214">
    <property type="entry name" value="HAD_sf"/>
</dbReference>
<dbReference type="Proteomes" id="UP000481852">
    <property type="component" value="Unassembled WGS sequence"/>
</dbReference>
<dbReference type="AlphaFoldDB" id="A0A6L5X1T6"/>
<dbReference type="Pfam" id="PF00702">
    <property type="entry name" value="Hydrolase"/>
    <property type="match status" value="1"/>
</dbReference>
<organism evidence="1 2">
    <name type="scientific">Porcincola intestinalis</name>
    <dbReference type="NCBI Taxonomy" id="2606632"/>
    <lineage>
        <taxon>Bacteria</taxon>
        <taxon>Bacillati</taxon>
        <taxon>Bacillota</taxon>
        <taxon>Clostridia</taxon>
        <taxon>Lachnospirales</taxon>
        <taxon>Lachnospiraceae</taxon>
        <taxon>Porcincola</taxon>
    </lineage>
</organism>
<dbReference type="SUPFAM" id="SSF56784">
    <property type="entry name" value="HAD-like"/>
    <property type="match status" value="1"/>
</dbReference>
<dbReference type="InterPro" id="IPR036412">
    <property type="entry name" value="HAD-like_sf"/>
</dbReference>
<dbReference type="PANTHER" id="PTHR43611">
    <property type="entry name" value="ALPHA-D-GLUCOSE 1-PHOSPHATE PHOSPHATASE"/>
    <property type="match status" value="1"/>
</dbReference>
<protein>
    <submittedName>
        <fullName evidence="1">HAD family phosphatase</fullName>
    </submittedName>
</protein>
<dbReference type="EMBL" id="VULZ01000003">
    <property type="protein sequence ID" value="MSS14301.1"/>
    <property type="molecule type" value="Genomic_DNA"/>
</dbReference>
<dbReference type="CDD" id="cd02603">
    <property type="entry name" value="HAD_sEH-N_like"/>
    <property type="match status" value="1"/>
</dbReference>
<dbReference type="PANTHER" id="PTHR43611:SF3">
    <property type="entry name" value="FLAVIN MONONUCLEOTIDE HYDROLASE 1, CHLOROPLATIC"/>
    <property type="match status" value="1"/>
</dbReference>
<keyword evidence="2" id="KW-1185">Reference proteome</keyword>
<dbReference type="NCBIfam" id="TIGR01509">
    <property type="entry name" value="HAD-SF-IA-v3"/>
    <property type="match status" value="1"/>
</dbReference>
<evidence type="ECO:0000313" key="2">
    <source>
        <dbReference type="Proteomes" id="UP000481852"/>
    </source>
</evidence>
<reference evidence="1 2" key="1">
    <citation type="submission" date="2019-08" db="EMBL/GenBank/DDBJ databases">
        <title>In-depth cultivation of the pig gut microbiome towards novel bacterial diversity and tailored functional studies.</title>
        <authorList>
            <person name="Wylensek D."/>
            <person name="Hitch T.C.A."/>
            <person name="Clavel T."/>
        </authorList>
    </citation>
    <scope>NUCLEOTIDE SEQUENCE [LARGE SCALE GENOMIC DNA]</scope>
    <source>
        <strain evidence="1 2">Oil+RF-744-WCA-WT-11</strain>
    </source>
</reference>
<dbReference type="InterPro" id="IPR023198">
    <property type="entry name" value="PGP-like_dom2"/>
</dbReference>
<proteinExistence type="predicted"/>
<comment type="caution">
    <text evidence="1">The sequence shown here is derived from an EMBL/GenBank/DDBJ whole genome shotgun (WGS) entry which is preliminary data.</text>
</comment>
<dbReference type="Gene3D" id="3.40.50.1000">
    <property type="entry name" value="HAD superfamily/HAD-like"/>
    <property type="match status" value="1"/>
</dbReference>
<dbReference type="SFLD" id="SFLDS00003">
    <property type="entry name" value="Haloacid_Dehalogenase"/>
    <property type="match status" value="1"/>
</dbReference>
<gene>
    <name evidence="1" type="ORF">FYJ35_04450</name>
</gene>
<dbReference type="SFLD" id="SFLDG01129">
    <property type="entry name" value="C1.5:_HAD__Beta-PGM__Phosphata"/>
    <property type="match status" value="1"/>
</dbReference>
<dbReference type="InterPro" id="IPR006439">
    <property type="entry name" value="HAD-SF_hydro_IA"/>
</dbReference>